<evidence type="ECO:0000256" key="4">
    <source>
        <dbReference type="ARBA" id="ARBA00022989"/>
    </source>
</evidence>
<dbReference type="PROSITE" id="PS00237">
    <property type="entry name" value="G_PROTEIN_RECEP_F1_1"/>
    <property type="match status" value="1"/>
</dbReference>
<keyword evidence="2" id="KW-1003">Cell membrane</keyword>
<dbReference type="CDD" id="cd00637">
    <property type="entry name" value="7tm_classA_rhodopsin-like"/>
    <property type="match status" value="1"/>
</dbReference>
<dbReference type="SMART" id="SM01381">
    <property type="entry name" value="7TM_GPCR_Srsx"/>
    <property type="match status" value="1"/>
</dbReference>
<protein>
    <submittedName>
        <fullName evidence="13">Octopamine receptor beta-2R-like</fullName>
    </submittedName>
</protein>
<dbReference type="PROSITE" id="PS50262">
    <property type="entry name" value="G_PROTEIN_RECEP_F1_2"/>
    <property type="match status" value="1"/>
</dbReference>
<proteinExistence type="inferred from homology"/>
<dbReference type="Gene3D" id="1.20.1070.10">
    <property type="entry name" value="Rhodopsin 7-helix transmembrane proteins"/>
    <property type="match status" value="1"/>
</dbReference>
<dbReference type="GO" id="GO:0005886">
    <property type="term" value="C:plasma membrane"/>
    <property type="evidence" value="ECO:0007669"/>
    <property type="project" value="UniProtKB-SubCell"/>
</dbReference>
<dbReference type="AlphaFoldDB" id="A0A6P8J8P0"/>
<accession>A0A6P8J8P0</accession>
<dbReference type="PRINTS" id="PR00237">
    <property type="entry name" value="GPCRRHODOPSN"/>
</dbReference>
<evidence type="ECO:0000256" key="5">
    <source>
        <dbReference type="ARBA" id="ARBA00023040"/>
    </source>
</evidence>
<keyword evidence="4 10" id="KW-1133">Transmembrane helix</keyword>
<comment type="similarity">
    <text evidence="9">Belongs to the G-protein coupled receptor 1 family.</text>
</comment>
<reference evidence="13" key="1">
    <citation type="submission" date="2025-08" db="UniProtKB">
        <authorList>
            <consortium name="RefSeq"/>
        </authorList>
    </citation>
    <scope>IDENTIFICATION</scope>
    <source>
        <tissue evidence="13">Tentacle</tissue>
    </source>
</reference>
<sequence length="335" mass="38812">MNNSSVEPKEDDNTPFMPKTPDPTWYWSIRCFIAVVGWIGNGLVIYIIARSRRLQITSNWFVMSLAVADLCVTLIVAIPEFICSVFLDCDWWSIKVLYDVFLYASVLNLCAMTFDRYFAIVHPLRYQRIMTSCFAMAILISTWITAVLIPLPYYIALRMNQYELFSTLQMLVRLILEVLPCFILLITYLHMAYIARKQMRRVVQQRKQLSYNYNVPCQALSPRPKGSVRAVGLVVLIFLCCYSVAAYKGYINYVNFEKVQKEIVGLARFLYHLNSASNCIVYALCRQDVRNEVMQVVCYKKRSILTINNNIPEIQMSHNESRRKKSLSIESAADK</sequence>
<evidence type="ECO:0000256" key="3">
    <source>
        <dbReference type="ARBA" id="ARBA00022692"/>
    </source>
</evidence>
<dbReference type="PANTHER" id="PTHR24249:SF372">
    <property type="entry name" value="G-PROTEIN COUPLED RECEPTORS FAMILY 1 PROFILE DOMAIN-CONTAINING PROTEIN"/>
    <property type="match status" value="1"/>
</dbReference>
<organism evidence="12 13">
    <name type="scientific">Actinia tenebrosa</name>
    <name type="common">Australian red waratah sea anemone</name>
    <dbReference type="NCBI Taxonomy" id="6105"/>
    <lineage>
        <taxon>Eukaryota</taxon>
        <taxon>Metazoa</taxon>
        <taxon>Cnidaria</taxon>
        <taxon>Anthozoa</taxon>
        <taxon>Hexacorallia</taxon>
        <taxon>Actiniaria</taxon>
        <taxon>Actiniidae</taxon>
        <taxon>Actinia</taxon>
    </lineage>
</organism>
<evidence type="ECO:0000256" key="6">
    <source>
        <dbReference type="ARBA" id="ARBA00023136"/>
    </source>
</evidence>
<keyword evidence="6 10" id="KW-0472">Membrane</keyword>
<comment type="subcellular location">
    <subcellularLocation>
        <location evidence="1">Cell membrane</location>
        <topology evidence="1">Multi-pass membrane protein</topology>
    </subcellularLocation>
</comment>
<evidence type="ECO:0000256" key="8">
    <source>
        <dbReference type="ARBA" id="ARBA00023224"/>
    </source>
</evidence>
<dbReference type="GO" id="GO:0004930">
    <property type="term" value="F:G protein-coupled receptor activity"/>
    <property type="evidence" value="ECO:0007669"/>
    <property type="project" value="UniProtKB-KW"/>
</dbReference>
<feature type="transmembrane region" description="Helical" evidence="10">
    <location>
        <begin position="102"/>
        <end position="121"/>
    </location>
</feature>
<evidence type="ECO:0000313" key="13">
    <source>
        <dbReference type="RefSeq" id="XP_031574143.1"/>
    </source>
</evidence>
<dbReference type="Pfam" id="PF00001">
    <property type="entry name" value="7tm_1"/>
    <property type="match status" value="1"/>
</dbReference>
<keyword evidence="3 9" id="KW-0812">Transmembrane</keyword>
<dbReference type="KEGG" id="aten:116307945"/>
<feature type="transmembrane region" description="Helical" evidence="10">
    <location>
        <begin position="133"/>
        <end position="155"/>
    </location>
</feature>
<evidence type="ECO:0000256" key="9">
    <source>
        <dbReference type="RuleBase" id="RU000688"/>
    </source>
</evidence>
<dbReference type="OrthoDB" id="5957871at2759"/>
<dbReference type="InterPro" id="IPR017452">
    <property type="entry name" value="GPCR_Rhodpsn_7TM"/>
</dbReference>
<dbReference type="GeneID" id="116307945"/>
<gene>
    <name evidence="13" type="primary">LOC116307945</name>
</gene>
<dbReference type="InterPro" id="IPR000276">
    <property type="entry name" value="GPCR_Rhodpsn"/>
</dbReference>
<dbReference type="InterPro" id="IPR050569">
    <property type="entry name" value="TAAR"/>
</dbReference>
<feature type="transmembrane region" description="Helical" evidence="10">
    <location>
        <begin position="230"/>
        <end position="251"/>
    </location>
</feature>
<feature type="transmembrane region" description="Helical" evidence="10">
    <location>
        <begin position="25"/>
        <end position="48"/>
    </location>
</feature>
<dbReference type="PANTHER" id="PTHR24249">
    <property type="entry name" value="HISTAMINE RECEPTOR-RELATED G-PROTEIN COUPLED RECEPTOR"/>
    <property type="match status" value="1"/>
</dbReference>
<feature type="transmembrane region" description="Helical" evidence="10">
    <location>
        <begin position="60"/>
        <end position="82"/>
    </location>
</feature>
<feature type="domain" description="G-protein coupled receptors family 1 profile" evidence="11">
    <location>
        <begin position="40"/>
        <end position="282"/>
    </location>
</feature>
<evidence type="ECO:0000256" key="10">
    <source>
        <dbReference type="SAM" id="Phobius"/>
    </source>
</evidence>
<dbReference type="FunCoup" id="A0A6P8J8P0">
    <property type="interactions" value="700"/>
</dbReference>
<dbReference type="InParanoid" id="A0A6P8J8P0"/>
<evidence type="ECO:0000259" key="11">
    <source>
        <dbReference type="PROSITE" id="PS50262"/>
    </source>
</evidence>
<evidence type="ECO:0000313" key="12">
    <source>
        <dbReference type="Proteomes" id="UP000515163"/>
    </source>
</evidence>
<name>A0A6P8J8P0_ACTTE</name>
<dbReference type="SUPFAM" id="SSF81321">
    <property type="entry name" value="Family A G protein-coupled receptor-like"/>
    <property type="match status" value="1"/>
</dbReference>
<evidence type="ECO:0000256" key="1">
    <source>
        <dbReference type="ARBA" id="ARBA00004651"/>
    </source>
</evidence>
<keyword evidence="5 9" id="KW-0297">G-protein coupled receptor</keyword>
<feature type="transmembrane region" description="Helical" evidence="10">
    <location>
        <begin position="263"/>
        <end position="285"/>
    </location>
</feature>
<dbReference type="RefSeq" id="XP_031574143.1">
    <property type="nucleotide sequence ID" value="XM_031718283.1"/>
</dbReference>
<keyword evidence="8 9" id="KW-0807">Transducer</keyword>
<evidence type="ECO:0000256" key="2">
    <source>
        <dbReference type="ARBA" id="ARBA00022475"/>
    </source>
</evidence>
<keyword evidence="7 9" id="KW-0675">Receptor</keyword>
<dbReference type="Proteomes" id="UP000515163">
    <property type="component" value="Unplaced"/>
</dbReference>
<keyword evidence="12" id="KW-1185">Reference proteome</keyword>
<feature type="transmembrane region" description="Helical" evidence="10">
    <location>
        <begin position="175"/>
        <end position="195"/>
    </location>
</feature>
<evidence type="ECO:0000256" key="7">
    <source>
        <dbReference type="ARBA" id="ARBA00023170"/>
    </source>
</evidence>